<feature type="compositionally biased region" description="Basic and acidic residues" evidence="4">
    <location>
        <begin position="192"/>
        <end position="201"/>
    </location>
</feature>
<dbReference type="AlphaFoldDB" id="A0A9D1WBS7"/>
<dbReference type="GO" id="GO:0003677">
    <property type="term" value="F:DNA binding"/>
    <property type="evidence" value="ECO:0007669"/>
    <property type="project" value="UniProtKB-KW"/>
</dbReference>
<evidence type="ECO:0000256" key="1">
    <source>
        <dbReference type="ARBA" id="ARBA00023015"/>
    </source>
</evidence>
<dbReference type="EMBL" id="DXEV01000040">
    <property type="protein sequence ID" value="HIX56251.1"/>
    <property type="molecule type" value="Genomic_DNA"/>
</dbReference>
<dbReference type="PRINTS" id="PR00035">
    <property type="entry name" value="HTHGNTR"/>
</dbReference>
<evidence type="ECO:0000256" key="3">
    <source>
        <dbReference type="ARBA" id="ARBA00023163"/>
    </source>
</evidence>
<evidence type="ECO:0000256" key="4">
    <source>
        <dbReference type="SAM" id="MobiDB-lite"/>
    </source>
</evidence>
<dbReference type="InterPro" id="IPR000524">
    <property type="entry name" value="Tscrpt_reg_HTH_GntR"/>
</dbReference>
<dbReference type="Pfam" id="PF00392">
    <property type="entry name" value="GntR"/>
    <property type="match status" value="1"/>
</dbReference>
<feature type="region of interest" description="Disordered" evidence="4">
    <location>
        <begin position="182"/>
        <end position="201"/>
    </location>
</feature>
<keyword evidence="3" id="KW-0804">Transcription</keyword>
<dbReference type="InterPro" id="IPR036388">
    <property type="entry name" value="WH-like_DNA-bd_sf"/>
</dbReference>
<dbReference type="GO" id="GO:0003700">
    <property type="term" value="F:DNA-binding transcription factor activity"/>
    <property type="evidence" value="ECO:0007669"/>
    <property type="project" value="InterPro"/>
</dbReference>
<dbReference type="SUPFAM" id="SSF46785">
    <property type="entry name" value="Winged helix' DNA-binding domain"/>
    <property type="match status" value="1"/>
</dbReference>
<evidence type="ECO:0000313" key="7">
    <source>
        <dbReference type="Proteomes" id="UP000886829"/>
    </source>
</evidence>
<reference evidence="6" key="2">
    <citation type="submission" date="2021-04" db="EMBL/GenBank/DDBJ databases">
        <authorList>
            <person name="Gilroy R."/>
        </authorList>
    </citation>
    <scope>NUCLEOTIDE SEQUENCE</scope>
    <source>
        <strain evidence="6">USASDec5-558</strain>
    </source>
</reference>
<dbReference type="CDD" id="cd07377">
    <property type="entry name" value="WHTH_GntR"/>
    <property type="match status" value="1"/>
</dbReference>
<feature type="domain" description="HTH gntR-type" evidence="5">
    <location>
        <begin position="18"/>
        <end position="85"/>
    </location>
</feature>
<dbReference type="Pfam" id="PF07729">
    <property type="entry name" value="FCD"/>
    <property type="match status" value="1"/>
</dbReference>
<organism evidence="6 7">
    <name type="scientific">Candidatus Anaerobiospirillum pullistercoris</name>
    <dbReference type="NCBI Taxonomy" id="2838452"/>
    <lineage>
        <taxon>Bacteria</taxon>
        <taxon>Pseudomonadati</taxon>
        <taxon>Pseudomonadota</taxon>
        <taxon>Gammaproteobacteria</taxon>
        <taxon>Aeromonadales</taxon>
        <taxon>Succinivibrionaceae</taxon>
        <taxon>Anaerobiospirillum</taxon>
    </lineage>
</organism>
<dbReference type="Gene3D" id="1.20.120.530">
    <property type="entry name" value="GntR ligand-binding domain-like"/>
    <property type="match status" value="1"/>
</dbReference>
<dbReference type="PANTHER" id="PTHR43537">
    <property type="entry name" value="TRANSCRIPTIONAL REGULATOR, GNTR FAMILY"/>
    <property type="match status" value="1"/>
</dbReference>
<accession>A0A9D1WBS7</accession>
<dbReference type="PROSITE" id="PS50949">
    <property type="entry name" value="HTH_GNTR"/>
    <property type="match status" value="1"/>
</dbReference>
<proteinExistence type="predicted"/>
<evidence type="ECO:0000256" key="2">
    <source>
        <dbReference type="ARBA" id="ARBA00023125"/>
    </source>
</evidence>
<evidence type="ECO:0000259" key="5">
    <source>
        <dbReference type="PROSITE" id="PS50949"/>
    </source>
</evidence>
<comment type="caution">
    <text evidence="6">The sequence shown here is derived from an EMBL/GenBank/DDBJ whole genome shotgun (WGS) entry which is preliminary data.</text>
</comment>
<dbReference type="Proteomes" id="UP000886829">
    <property type="component" value="Unassembled WGS sequence"/>
</dbReference>
<dbReference type="Gene3D" id="1.10.10.10">
    <property type="entry name" value="Winged helix-like DNA-binding domain superfamily/Winged helix DNA-binding domain"/>
    <property type="match status" value="1"/>
</dbReference>
<dbReference type="InterPro" id="IPR011711">
    <property type="entry name" value="GntR_C"/>
</dbReference>
<dbReference type="SUPFAM" id="SSF48008">
    <property type="entry name" value="GntR ligand-binding domain-like"/>
    <property type="match status" value="1"/>
</dbReference>
<sequence length="324" mass="36601">MSVASSIVLPRLRLSSKKVISTQIYDFLRKLIIETTIKPGTLLSENGLSEHFHVSRQPVREALMGLSYEGLLSVLPQRGSVVERISVSRLQQTVFVRTAIEKECVLNYKKLDKRARHQCLTQLEKIIVQQHQCDLKAAESAAIDATAAAASVATANGLTASSVVPAVDDGLYDLDSEHDTEHSNELLGAMQPRERRDSRDSKDKDLRATYFRLDDSFHEHLCGISGGGMAWSTIQLIKGQMDRIRFLTFNRVTPTEVLTEEHRQILEYLKAEDYERCLSSLEAHLSTINESHKPVIREYSEWFTPESVAHLKEEDLQNKQANEL</sequence>
<keyword evidence="1" id="KW-0805">Transcription regulation</keyword>
<protein>
    <submittedName>
        <fullName evidence="6">GntR family transcriptional regulator</fullName>
    </submittedName>
</protein>
<dbReference type="InterPro" id="IPR008920">
    <property type="entry name" value="TF_FadR/GntR_C"/>
</dbReference>
<reference evidence="6" key="1">
    <citation type="journal article" date="2021" name="PeerJ">
        <title>Extensive microbial diversity within the chicken gut microbiome revealed by metagenomics and culture.</title>
        <authorList>
            <person name="Gilroy R."/>
            <person name="Ravi A."/>
            <person name="Getino M."/>
            <person name="Pursley I."/>
            <person name="Horton D.L."/>
            <person name="Alikhan N.F."/>
            <person name="Baker D."/>
            <person name="Gharbi K."/>
            <person name="Hall N."/>
            <person name="Watson M."/>
            <person name="Adriaenssens E.M."/>
            <person name="Foster-Nyarko E."/>
            <person name="Jarju S."/>
            <person name="Secka A."/>
            <person name="Antonio M."/>
            <person name="Oren A."/>
            <person name="Chaudhuri R.R."/>
            <person name="La Ragione R."/>
            <person name="Hildebrand F."/>
            <person name="Pallen M.J."/>
        </authorList>
    </citation>
    <scope>NUCLEOTIDE SEQUENCE</scope>
    <source>
        <strain evidence="6">USASDec5-558</strain>
    </source>
</reference>
<gene>
    <name evidence="6" type="ORF">H9850_02110</name>
</gene>
<name>A0A9D1WBS7_9GAMM</name>
<dbReference type="SMART" id="SM00345">
    <property type="entry name" value="HTH_GNTR"/>
    <property type="match status" value="1"/>
</dbReference>
<dbReference type="PANTHER" id="PTHR43537:SF6">
    <property type="entry name" value="HTH-TYPE TRANSCRIPTIONAL REPRESSOR RSPR"/>
    <property type="match status" value="1"/>
</dbReference>
<evidence type="ECO:0000313" key="6">
    <source>
        <dbReference type="EMBL" id="HIX56251.1"/>
    </source>
</evidence>
<keyword evidence="2" id="KW-0238">DNA-binding</keyword>
<dbReference type="InterPro" id="IPR036390">
    <property type="entry name" value="WH_DNA-bd_sf"/>
</dbReference>